<dbReference type="PANTHER" id="PTHR10366:SF483">
    <property type="entry name" value="CINNAMOYL COA REDUCTASE-LIKE PROTEIN"/>
    <property type="match status" value="1"/>
</dbReference>
<keyword evidence="1" id="KW-0560">Oxidoreductase</keyword>
<dbReference type="InterPro" id="IPR050425">
    <property type="entry name" value="NAD(P)_dehydrat-like"/>
</dbReference>
<evidence type="ECO:0000313" key="4">
    <source>
        <dbReference type="EMBL" id="URE32039.1"/>
    </source>
</evidence>
<organism evidence="4 5">
    <name type="scientific">Musa troglodytarum</name>
    <name type="common">fe'i banana</name>
    <dbReference type="NCBI Taxonomy" id="320322"/>
    <lineage>
        <taxon>Eukaryota</taxon>
        <taxon>Viridiplantae</taxon>
        <taxon>Streptophyta</taxon>
        <taxon>Embryophyta</taxon>
        <taxon>Tracheophyta</taxon>
        <taxon>Spermatophyta</taxon>
        <taxon>Magnoliopsida</taxon>
        <taxon>Liliopsida</taxon>
        <taxon>Zingiberales</taxon>
        <taxon>Musaceae</taxon>
        <taxon>Musa</taxon>
    </lineage>
</organism>
<protein>
    <submittedName>
        <fullName evidence="4">3-beta hydroxysteroid dehydrogenase/isomerase family</fullName>
    </submittedName>
</protein>
<reference evidence="4" key="1">
    <citation type="submission" date="2022-05" db="EMBL/GenBank/DDBJ databases">
        <title>The Musa troglodytarum L. genome provides insights into the mechanism of non-climacteric behaviour and enrichment of carotenoids.</title>
        <authorList>
            <person name="Wang J."/>
        </authorList>
    </citation>
    <scope>NUCLEOTIDE SEQUENCE</scope>
    <source>
        <tissue evidence="4">Leaf</tissue>
    </source>
</reference>
<evidence type="ECO:0000256" key="2">
    <source>
        <dbReference type="SAM" id="MobiDB-lite"/>
    </source>
</evidence>
<dbReference type="GO" id="GO:0016616">
    <property type="term" value="F:oxidoreductase activity, acting on the CH-OH group of donors, NAD or NADP as acceptor"/>
    <property type="evidence" value="ECO:0007669"/>
    <property type="project" value="InterPro"/>
</dbReference>
<keyword evidence="5" id="KW-1185">Reference proteome</keyword>
<dbReference type="AlphaFoldDB" id="A0A9E7HCM7"/>
<gene>
    <name evidence="4" type="ORF">MUK42_06863</name>
</gene>
<dbReference type="PANTHER" id="PTHR10366">
    <property type="entry name" value="NAD DEPENDENT EPIMERASE/DEHYDRATASE"/>
    <property type="match status" value="1"/>
</dbReference>
<feature type="region of interest" description="Disordered" evidence="2">
    <location>
        <begin position="296"/>
        <end position="319"/>
    </location>
</feature>
<dbReference type="Proteomes" id="UP001055439">
    <property type="component" value="Chromosome 8"/>
</dbReference>
<dbReference type="InterPro" id="IPR002225">
    <property type="entry name" value="3Beta_OHSteriod_DH/Estase"/>
</dbReference>
<evidence type="ECO:0000313" key="5">
    <source>
        <dbReference type="Proteomes" id="UP001055439"/>
    </source>
</evidence>
<dbReference type="OrthoDB" id="2735536at2759"/>
<dbReference type="GO" id="GO:0006694">
    <property type="term" value="P:steroid biosynthetic process"/>
    <property type="evidence" value="ECO:0007669"/>
    <property type="project" value="InterPro"/>
</dbReference>
<dbReference type="Pfam" id="PF01073">
    <property type="entry name" value="3Beta_HSD"/>
    <property type="match status" value="1"/>
</dbReference>
<dbReference type="InterPro" id="IPR036291">
    <property type="entry name" value="NAD(P)-bd_dom_sf"/>
</dbReference>
<feature type="region of interest" description="Disordered" evidence="2">
    <location>
        <begin position="337"/>
        <end position="357"/>
    </location>
</feature>
<feature type="domain" description="3-beta hydroxysteroid dehydrogenase/isomerase" evidence="3">
    <location>
        <begin position="58"/>
        <end position="232"/>
    </location>
</feature>
<dbReference type="EMBL" id="CP097510">
    <property type="protein sequence ID" value="URE32039.1"/>
    <property type="molecule type" value="Genomic_DNA"/>
</dbReference>
<accession>A0A9E7HCM7</accession>
<proteinExistence type="predicted"/>
<dbReference type="Gene3D" id="3.40.50.720">
    <property type="entry name" value="NAD(P)-binding Rossmann-like Domain"/>
    <property type="match status" value="1"/>
</dbReference>
<evidence type="ECO:0000259" key="3">
    <source>
        <dbReference type="Pfam" id="PF01073"/>
    </source>
</evidence>
<sequence>MGVLRSTESLEAEIEEMRETLLRSGGIGRTQVRKAGSGSVRRRADGDSGVGDERTVCVTGGISFVGFAVVNHLLDRGYTVRLALETHEDMDKLRETEMFGEMGRDGVWAVMASVMDLESLCRAFDGCVGVFHTSSVVDPGGLSGYSKHMAQMEVRAAELVVEACVRTQSVRRCVFTSSLLACIWRENSTSRSSRRPTIVDENCWSDQRECRDKKLWFALGKTMAEKAAWRAARGRDVKLVTVCPALVTGPGFLRRNSTSSIAYLKGQRPLPRPSHCRLLGSYISFLGNACRSSRYAHGGTARHRRRGEGSRGSRSGVRGNEQHRLWAIHLLRSCHPKRPRGRRTRAAAGSSEQGIQGRPRRLPYMGRALQPEALKAIVFREEEVYIRYLLDHAGVDLHIVYIPGDECAECAMCDYWCWKPLNR</sequence>
<evidence type="ECO:0000256" key="1">
    <source>
        <dbReference type="ARBA" id="ARBA00023002"/>
    </source>
</evidence>
<dbReference type="SUPFAM" id="SSF51735">
    <property type="entry name" value="NAD(P)-binding Rossmann-fold domains"/>
    <property type="match status" value="1"/>
</dbReference>
<name>A0A9E7HCM7_9LILI</name>